<feature type="compositionally biased region" description="Basic and acidic residues" evidence="1">
    <location>
        <begin position="112"/>
        <end position="130"/>
    </location>
</feature>
<name>A0ABR4NZL5_9SACH</name>
<dbReference type="Proteomes" id="UP001623330">
    <property type="component" value="Unassembled WGS sequence"/>
</dbReference>
<accession>A0ABR4NZL5</accession>
<sequence>MITMEDRDPEVEDFLRRVEDLDSKREKPIVKKKSAHLQQAITRDELDGETGLDSQVSDDLRYKSAYNYEKSYGSKASSFDAEGEKSKENGSDNNKTFVISEEDYLLLQKIKNSGDNDHISETELKNRLDKAANSSAIIESSTISKKPPLPSERRKIPTKSPDNTTRSQELVEIDNTKFPARDSKPIGLPPRNSKPTELPLRNSKPVDLPPRNTKPDDLPPRHFKPVELSPKPIQVPDRTSNLPEPPTRVSKPAIIPNRHSKPIYGKIDSASDEDTPPPLPSRNTTGLNKSSDIEDESTPPSLPRRAYKENENNSSKIEKSKPPLPTKPTPLSSRKTEESKQRSGSPLKEIPAAPKKPSHLSNNSSTEHISYLKSMEKNKLTKTNSSPDQKSIEVKPSKEVDFLDSVQLKSPNAALSKSQPTEKPPINIKSQGKDSFISSALKSEDHKPEQSPSKKPIVPRKSDSLLHKTTSFDSLEKKKKPAVPPKKFDGVDINKSKQIAEEKEFQNITLKKRTPPEVASRKPSIPEALLKANALSKGTNVQTNQSKAKENEIPEALKQREALAKGKKAPPIPQRKISMPEALKKAEQLRNRSGDVSDSSDSRSDVSNESTEEPQDINSKLESVLRRAKTSSQLVKEQPMKLPERASTTSDLLSNKHSTLTHPNKNRTRGPKRKPPKKLQ</sequence>
<feature type="compositionally biased region" description="Polar residues" evidence="1">
    <location>
        <begin position="132"/>
        <end position="144"/>
    </location>
</feature>
<comment type="caution">
    <text evidence="2">The sequence shown here is derived from an EMBL/GenBank/DDBJ whole genome shotgun (WGS) entry which is preliminary data.</text>
</comment>
<evidence type="ECO:0000256" key="1">
    <source>
        <dbReference type="SAM" id="MobiDB-lite"/>
    </source>
</evidence>
<keyword evidence="3" id="KW-1185">Reference proteome</keyword>
<feature type="compositionally biased region" description="Polar residues" evidence="1">
    <location>
        <begin position="407"/>
        <end position="421"/>
    </location>
</feature>
<feature type="compositionally biased region" description="Polar residues" evidence="1">
    <location>
        <begin position="536"/>
        <end position="546"/>
    </location>
</feature>
<feature type="compositionally biased region" description="Basic and acidic residues" evidence="1">
    <location>
        <begin position="306"/>
        <end position="321"/>
    </location>
</feature>
<feature type="compositionally biased region" description="Polar residues" evidence="1">
    <location>
        <begin position="281"/>
        <end position="290"/>
    </location>
</feature>
<dbReference type="EMBL" id="JBEVYD010000003">
    <property type="protein sequence ID" value="KAL3234628.1"/>
    <property type="molecule type" value="Genomic_DNA"/>
</dbReference>
<protein>
    <submittedName>
        <fullName evidence="2">Uncharacterized protein</fullName>
    </submittedName>
</protein>
<feature type="compositionally biased region" description="Basic and acidic residues" evidence="1">
    <location>
        <begin position="390"/>
        <end position="401"/>
    </location>
</feature>
<organism evidence="2 3">
    <name type="scientific">Nakaseomyces bracarensis</name>
    <dbReference type="NCBI Taxonomy" id="273131"/>
    <lineage>
        <taxon>Eukaryota</taxon>
        <taxon>Fungi</taxon>
        <taxon>Dikarya</taxon>
        <taxon>Ascomycota</taxon>
        <taxon>Saccharomycotina</taxon>
        <taxon>Saccharomycetes</taxon>
        <taxon>Saccharomycetales</taxon>
        <taxon>Saccharomycetaceae</taxon>
        <taxon>Nakaseomyces</taxon>
    </lineage>
</organism>
<evidence type="ECO:0000313" key="2">
    <source>
        <dbReference type="EMBL" id="KAL3234628.1"/>
    </source>
</evidence>
<feature type="compositionally biased region" description="Polar residues" evidence="1">
    <location>
        <begin position="646"/>
        <end position="662"/>
    </location>
</feature>
<feature type="compositionally biased region" description="Basic and acidic residues" evidence="1">
    <location>
        <begin position="582"/>
        <end position="606"/>
    </location>
</feature>
<feature type="region of interest" description="Disordered" evidence="1">
    <location>
        <begin position="533"/>
        <end position="680"/>
    </location>
</feature>
<feature type="compositionally biased region" description="Basic and acidic residues" evidence="1">
    <location>
        <begin position="547"/>
        <end position="564"/>
    </location>
</feature>
<feature type="region of interest" description="Disordered" evidence="1">
    <location>
        <begin position="73"/>
        <end position="96"/>
    </location>
</feature>
<gene>
    <name evidence="2" type="ORF">RNJ44_03390</name>
</gene>
<reference evidence="2 3" key="1">
    <citation type="submission" date="2024-05" db="EMBL/GenBank/DDBJ databases">
        <title>Long read based assembly of the Candida bracarensis genome reveals expanded adhesin content.</title>
        <authorList>
            <person name="Marcet-Houben M."/>
            <person name="Ksiezopolska E."/>
            <person name="Gabaldon T."/>
        </authorList>
    </citation>
    <scope>NUCLEOTIDE SEQUENCE [LARGE SCALE GENOMIC DNA]</scope>
    <source>
        <strain evidence="2 3">CBM6</strain>
    </source>
</reference>
<proteinExistence type="predicted"/>
<feature type="compositionally biased region" description="Polar residues" evidence="1">
    <location>
        <begin position="359"/>
        <end position="368"/>
    </location>
</feature>
<feature type="compositionally biased region" description="Basic residues" evidence="1">
    <location>
        <begin position="664"/>
        <end position="680"/>
    </location>
</feature>
<feature type="compositionally biased region" description="Basic and acidic residues" evidence="1">
    <location>
        <begin position="486"/>
        <end position="495"/>
    </location>
</feature>
<feature type="region of interest" description="Disordered" evidence="1">
    <location>
        <begin position="112"/>
        <end position="495"/>
    </location>
</feature>
<evidence type="ECO:0000313" key="3">
    <source>
        <dbReference type="Proteomes" id="UP001623330"/>
    </source>
</evidence>